<keyword evidence="27" id="KW-1185">Reference proteome</keyword>
<evidence type="ECO:0000313" key="26">
    <source>
        <dbReference type="EMBL" id="CCK77328.1"/>
    </source>
</evidence>
<dbReference type="InterPro" id="IPR039261">
    <property type="entry name" value="FNR_nucleotide-bd"/>
</dbReference>
<evidence type="ECO:0000256" key="14">
    <source>
        <dbReference type="ARBA" id="ARBA00023002"/>
    </source>
</evidence>
<dbReference type="InterPro" id="IPR008333">
    <property type="entry name" value="Cbr1-like_FAD-bd_dom"/>
</dbReference>
<evidence type="ECO:0000256" key="5">
    <source>
        <dbReference type="ARBA" id="ARBA00012229"/>
    </source>
</evidence>
<dbReference type="Gene3D" id="1.10.490.10">
    <property type="entry name" value="Globins"/>
    <property type="match status" value="1"/>
</dbReference>
<dbReference type="PANTHER" id="PTHR43396">
    <property type="entry name" value="FLAVOHEMOPROTEIN"/>
    <property type="match status" value="1"/>
</dbReference>
<evidence type="ECO:0000256" key="22">
    <source>
        <dbReference type="ARBA" id="ARBA00049433"/>
    </source>
</evidence>
<sequence length="406" mass="45520">MLSNEHIQLVKSTVPLLEASGSAITDYFYNRLFTHNPEAQNIFNMSNQASGKQSFALFSAIAAYAKNLDNVEQLLSMVERIAQKHTSLNIQPEHYDLVGHHLIETLRELVPEQFTADVEEAWTVAYQALAAIFIAREGELYKQREVLKGGWKGGRQFKLVEKRIESELVKSLVFEPVDGGPVIDYQAGQYIGIEVQPKQSEFKEIRQYSLSDKANGESYRISVKREIVGKPGIVSNYLHDGLRLADEVTLYAPAGDFFLNKTAAPVVLISAGVGLTPMQSMLETLLAEQGSKEEGSLQKSAPQKIHFLHACENSAQHSFKKRLTSLVQKNKVKALTWYKSETLEQADIHHGFMDLVSVEEQLPLALGDFYLCGPVAFMQFAKQQLVTLGVNDDRIHYEVFGPHESF</sequence>
<dbReference type="GO" id="GO:0046210">
    <property type="term" value="P:nitric oxide catabolic process"/>
    <property type="evidence" value="ECO:0007669"/>
    <property type="project" value="TreeGrafter"/>
</dbReference>
<evidence type="ECO:0000313" key="27">
    <source>
        <dbReference type="Proteomes" id="UP000032749"/>
    </source>
</evidence>
<dbReference type="PRINTS" id="PR00371">
    <property type="entry name" value="FPNCR"/>
</dbReference>
<keyword evidence="9 23" id="KW-0561">Oxygen transport</keyword>
<dbReference type="InterPro" id="IPR001709">
    <property type="entry name" value="Flavoprot_Pyr_Nucl_cyt_Rdtase"/>
</dbReference>
<comment type="similarity">
    <text evidence="3">In the C-terminal section; belongs to the flavoprotein pyridine nucleotide cytochrome reductase family.</text>
</comment>
<keyword evidence="11" id="KW-0479">Metal-binding</keyword>
<keyword evidence="7" id="KW-0216">Detoxification</keyword>
<dbReference type="EMBL" id="FO203512">
    <property type="protein sequence ID" value="CCK77328.1"/>
    <property type="molecule type" value="Genomic_DNA"/>
</dbReference>
<dbReference type="CDD" id="cd06184">
    <property type="entry name" value="flavohem_like_fad_nad_binding"/>
    <property type="match status" value="1"/>
</dbReference>
<dbReference type="PROSITE" id="PS51384">
    <property type="entry name" value="FAD_FR"/>
    <property type="match status" value="1"/>
</dbReference>
<name>R4YTV2_OLEAN</name>
<evidence type="ECO:0000256" key="17">
    <source>
        <dbReference type="ARBA" id="ARBA00025094"/>
    </source>
</evidence>
<keyword evidence="10" id="KW-0285">Flavoprotein</keyword>
<evidence type="ECO:0000256" key="12">
    <source>
        <dbReference type="ARBA" id="ARBA00022827"/>
    </source>
</evidence>
<evidence type="ECO:0000256" key="18">
    <source>
        <dbReference type="ARBA" id="ARBA00030024"/>
    </source>
</evidence>
<dbReference type="Proteomes" id="UP000032749">
    <property type="component" value="Chromosome"/>
</dbReference>
<evidence type="ECO:0000256" key="21">
    <source>
        <dbReference type="ARBA" id="ARBA00048649"/>
    </source>
</evidence>
<dbReference type="GO" id="GO:0009636">
    <property type="term" value="P:response to toxic substance"/>
    <property type="evidence" value="ECO:0007669"/>
    <property type="project" value="UniProtKB-KW"/>
</dbReference>
<dbReference type="GO" id="GO:0008941">
    <property type="term" value="F:nitric oxide dioxygenase NAD(P)H activity"/>
    <property type="evidence" value="ECO:0007669"/>
    <property type="project" value="UniProtKB-EC"/>
</dbReference>
<keyword evidence="12" id="KW-0274">FAD</keyword>
<dbReference type="FunFam" id="3.40.50.80:FF:000010">
    <property type="entry name" value="Flavohemoprotein"/>
    <property type="match status" value="1"/>
</dbReference>
<dbReference type="HOGENOM" id="CLU_003827_12_0_6"/>
<comment type="similarity">
    <text evidence="4">Belongs to the globin family. Two-domain flavohemoproteins subfamily.</text>
</comment>
<dbReference type="CDD" id="cd08922">
    <property type="entry name" value="FHb-globin"/>
    <property type="match status" value="1"/>
</dbReference>
<dbReference type="Gene3D" id="3.40.50.80">
    <property type="entry name" value="Nucleotide-binding domain of ferredoxin-NADP reductase (FNR) module"/>
    <property type="match status" value="1"/>
</dbReference>
<comment type="cofactor">
    <cofactor evidence="2">
        <name>FAD</name>
        <dbReference type="ChEBI" id="CHEBI:57692"/>
    </cofactor>
</comment>
<dbReference type="PRINTS" id="PR00410">
    <property type="entry name" value="PHEHYDRXLASE"/>
</dbReference>
<reference evidence="26 27" key="1">
    <citation type="journal article" date="2013" name="Nat. Commun.">
        <title>Genome sequence and functional genomic analysis of the oil-degrading bacterium Oleispira antarctica.</title>
        <authorList>
            <person name="Kube M."/>
            <person name="Chernikova T.N."/>
            <person name="Al-Ramahi Y."/>
            <person name="Beloqui A."/>
            <person name="Lopez-Cortez N."/>
            <person name="Guazzaroni M.E."/>
            <person name="Heipieper H.J."/>
            <person name="Klages S."/>
            <person name="Kotsyurbenko O.R."/>
            <person name="Langer I."/>
            <person name="Nechitaylo T.Y."/>
            <person name="Lunsdorf H."/>
            <person name="Fernandez M."/>
            <person name="Juarez S."/>
            <person name="Ciordia S."/>
            <person name="Singer A."/>
            <person name="Kagan O."/>
            <person name="Egorova O."/>
            <person name="Petit P.A."/>
            <person name="Stogios P."/>
            <person name="Kim Y."/>
            <person name="Tchigvintsev A."/>
            <person name="Flick R."/>
            <person name="Denaro R."/>
            <person name="Genovese M."/>
            <person name="Albar J.P."/>
            <person name="Reva O.N."/>
            <person name="Martinez-Gomariz M."/>
            <person name="Tran H."/>
            <person name="Ferrer M."/>
            <person name="Savchenko A."/>
            <person name="Yakunin A.F."/>
            <person name="Yakimov M.M."/>
            <person name="Golyshina O.V."/>
            <person name="Reinhardt R."/>
            <person name="Golyshin P.N."/>
        </authorList>
    </citation>
    <scope>NUCLEOTIDE SEQUENCE [LARGE SCALE GENOMIC DNA]</scope>
</reference>
<comment type="catalytic activity">
    <reaction evidence="21">
        <text>2 nitric oxide + NADH + 2 O2 = 2 nitrate + NAD(+) + H(+)</text>
        <dbReference type="Rhea" id="RHEA:19469"/>
        <dbReference type="ChEBI" id="CHEBI:15378"/>
        <dbReference type="ChEBI" id="CHEBI:15379"/>
        <dbReference type="ChEBI" id="CHEBI:16480"/>
        <dbReference type="ChEBI" id="CHEBI:17632"/>
        <dbReference type="ChEBI" id="CHEBI:57540"/>
        <dbReference type="ChEBI" id="CHEBI:57945"/>
        <dbReference type="EC" id="1.14.12.17"/>
    </reaction>
</comment>
<feature type="domain" description="FAD-binding FR-type" evidence="25">
    <location>
        <begin position="152"/>
        <end position="260"/>
    </location>
</feature>
<evidence type="ECO:0000256" key="6">
    <source>
        <dbReference type="ARBA" id="ARBA00014637"/>
    </source>
</evidence>
<protein>
    <recommendedName>
        <fullName evidence="6">Flavohemoprotein</fullName>
        <ecNumber evidence="5">1.14.12.17</ecNumber>
    </recommendedName>
    <alternativeName>
        <fullName evidence="19">Flavohemoglobin</fullName>
    </alternativeName>
    <alternativeName>
        <fullName evidence="18">Hemoglobin-like protein</fullName>
    </alternativeName>
    <alternativeName>
        <fullName evidence="20">Nitric oxide dioxygenase</fullName>
    </alternativeName>
</protein>
<dbReference type="FunFam" id="2.40.30.10:FF:000034">
    <property type="entry name" value="Flavohemoprotein"/>
    <property type="match status" value="1"/>
</dbReference>
<comment type="catalytic activity">
    <reaction evidence="22">
        <text>2 nitric oxide + NADPH + 2 O2 = 2 nitrate + NADP(+) + H(+)</text>
        <dbReference type="Rhea" id="RHEA:19465"/>
        <dbReference type="ChEBI" id="CHEBI:15378"/>
        <dbReference type="ChEBI" id="CHEBI:15379"/>
        <dbReference type="ChEBI" id="CHEBI:16480"/>
        <dbReference type="ChEBI" id="CHEBI:17632"/>
        <dbReference type="ChEBI" id="CHEBI:57783"/>
        <dbReference type="ChEBI" id="CHEBI:58349"/>
        <dbReference type="EC" id="1.14.12.17"/>
    </reaction>
</comment>
<evidence type="ECO:0000256" key="4">
    <source>
        <dbReference type="ARBA" id="ARBA00008414"/>
    </source>
</evidence>
<evidence type="ECO:0000256" key="3">
    <source>
        <dbReference type="ARBA" id="ARBA00006401"/>
    </source>
</evidence>
<dbReference type="GO" id="GO:0020037">
    <property type="term" value="F:heme binding"/>
    <property type="evidence" value="ECO:0007669"/>
    <property type="project" value="InterPro"/>
</dbReference>
<dbReference type="STRING" id="698738.OLEAN_C31520"/>
<dbReference type="SUPFAM" id="SSF63380">
    <property type="entry name" value="Riboflavin synthase domain-like"/>
    <property type="match status" value="1"/>
</dbReference>
<dbReference type="AlphaFoldDB" id="R4YTV2"/>
<keyword evidence="16" id="KW-0520">NAD</keyword>
<evidence type="ECO:0000256" key="23">
    <source>
        <dbReference type="RuleBase" id="RU000356"/>
    </source>
</evidence>
<keyword evidence="8 23" id="KW-0349">Heme</keyword>
<comment type="function">
    <text evidence="17">Is involved in NO detoxification in an aerobic process, termed nitric oxide dioxygenase (NOD) reaction that utilizes O(2) and NAD(P)H to convert NO to nitrate, which protects the bacterium from various noxious nitrogen compounds. Therefore, plays a central role in the inducible response to nitrosative stress.</text>
</comment>
<evidence type="ECO:0000256" key="19">
    <source>
        <dbReference type="ARBA" id="ARBA00030929"/>
    </source>
</evidence>
<dbReference type="InterPro" id="IPR000971">
    <property type="entry name" value="Globin"/>
</dbReference>
<keyword evidence="14 26" id="KW-0560">Oxidoreductase</keyword>
<evidence type="ECO:0000256" key="11">
    <source>
        <dbReference type="ARBA" id="ARBA00022723"/>
    </source>
</evidence>
<dbReference type="Pfam" id="PF00970">
    <property type="entry name" value="FAD_binding_6"/>
    <property type="match status" value="1"/>
</dbReference>
<dbReference type="Pfam" id="PF00042">
    <property type="entry name" value="Globin"/>
    <property type="match status" value="1"/>
</dbReference>
<dbReference type="PATRIC" id="fig|698738.3.peg.3276"/>
<dbReference type="PROSITE" id="PS01033">
    <property type="entry name" value="GLOBIN"/>
    <property type="match status" value="1"/>
</dbReference>
<dbReference type="FunFam" id="1.10.490.10:FF:000003">
    <property type="entry name" value="Flavohemoprotein"/>
    <property type="match status" value="1"/>
</dbReference>
<dbReference type="GO" id="GO:0005344">
    <property type="term" value="F:oxygen carrier activity"/>
    <property type="evidence" value="ECO:0007669"/>
    <property type="project" value="UniProtKB-KW"/>
</dbReference>
<dbReference type="Pfam" id="PF00175">
    <property type="entry name" value="NAD_binding_1"/>
    <property type="match status" value="1"/>
</dbReference>
<dbReference type="GO" id="GO:0046872">
    <property type="term" value="F:metal ion binding"/>
    <property type="evidence" value="ECO:0007669"/>
    <property type="project" value="UniProtKB-KW"/>
</dbReference>
<dbReference type="InterPro" id="IPR001433">
    <property type="entry name" value="OxRdtase_FAD/NAD-bd"/>
</dbReference>
<dbReference type="PANTHER" id="PTHR43396:SF3">
    <property type="entry name" value="FLAVOHEMOPROTEIN"/>
    <property type="match status" value="1"/>
</dbReference>
<dbReference type="GO" id="GO:0071500">
    <property type="term" value="P:cellular response to nitrosative stress"/>
    <property type="evidence" value="ECO:0007669"/>
    <property type="project" value="TreeGrafter"/>
</dbReference>
<keyword evidence="15" id="KW-0408">Iron</keyword>
<keyword evidence="13" id="KW-0521">NADP</keyword>
<evidence type="ECO:0000256" key="15">
    <source>
        <dbReference type="ARBA" id="ARBA00023004"/>
    </source>
</evidence>
<accession>R4YTV2</accession>
<dbReference type="SUPFAM" id="SSF46458">
    <property type="entry name" value="Globin-like"/>
    <property type="match status" value="1"/>
</dbReference>
<dbReference type="InterPro" id="IPR017938">
    <property type="entry name" value="Riboflavin_synthase-like_b-brl"/>
</dbReference>
<dbReference type="InterPro" id="IPR012292">
    <property type="entry name" value="Globin/Proto"/>
</dbReference>
<dbReference type="InterPro" id="IPR017927">
    <property type="entry name" value="FAD-bd_FR_type"/>
</dbReference>
<dbReference type="GO" id="GO:0071949">
    <property type="term" value="F:FAD binding"/>
    <property type="evidence" value="ECO:0007669"/>
    <property type="project" value="TreeGrafter"/>
</dbReference>
<proteinExistence type="inferred from homology"/>
<dbReference type="OrthoDB" id="9801223at2"/>
<gene>
    <name evidence="26" type="primary">hmpA</name>
    <name evidence="26" type="ORF">OLEAN_C31520</name>
</gene>
<evidence type="ECO:0000256" key="16">
    <source>
        <dbReference type="ARBA" id="ARBA00023027"/>
    </source>
</evidence>
<dbReference type="InterPro" id="IPR009050">
    <property type="entry name" value="Globin-like_sf"/>
</dbReference>
<evidence type="ECO:0000259" key="24">
    <source>
        <dbReference type="PROSITE" id="PS01033"/>
    </source>
</evidence>
<feature type="domain" description="Globin" evidence="24">
    <location>
        <begin position="1"/>
        <end position="138"/>
    </location>
</feature>
<dbReference type="EC" id="1.14.12.17" evidence="5"/>
<keyword evidence="23" id="KW-0813">Transport</keyword>
<dbReference type="GO" id="GO:0019825">
    <property type="term" value="F:oxygen binding"/>
    <property type="evidence" value="ECO:0007669"/>
    <property type="project" value="InterPro"/>
</dbReference>
<evidence type="ECO:0000256" key="8">
    <source>
        <dbReference type="ARBA" id="ARBA00022617"/>
    </source>
</evidence>
<evidence type="ECO:0000256" key="13">
    <source>
        <dbReference type="ARBA" id="ARBA00022857"/>
    </source>
</evidence>
<dbReference type="SUPFAM" id="SSF52343">
    <property type="entry name" value="Ferredoxin reductase-like, C-terminal NADP-linked domain"/>
    <property type="match status" value="1"/>
</dbReference>
<evidence type="ECO:0000256" key="2">
    <source>
        <dbReference type="ARBA" id="ARBA00001974"/>
    </source>
</evidence>
<evidence type="ECO:0000256" key="1">
    <source>
        <dbReference type="ARBA" id="ARBA00001970"/>
    </source>
</evidence>
<dbReference type="KEGG" id="oai:OLEAN_C31520"/>
<comment type="cofactor">
    <cofactor evidence="1">
        <name>heme b</name>
        <dbReference type="ChEBI" id="CHEBI:60344"/>
    </cofactor>
</comment>
<evidence type="ECO:0000256" key="10">
    <source>
        <dbReference type="ARBA" id="ARBA00022630"/>
    </source>
</evidence>
<dbReference type="NCBIfam" id="NF009805">
    <property type="entry name" value="PRK13289.1"/>
    <property type="match status" value="1"/>
</dbReference>
<organism evidence="26 27">
    <name type="scientific">Oleispira antarctica RB-8</name>
    <dbReference type="NCBI Taxonomy" id="698738"/>
    <lineage>
        <taxon>Bacteria</taxon>
        <taxon>Pseudomonadati</taxon>
        <taxon>Pseudomonadota</taxon>
        <taxon>Gammaproteobacteria</taxon>
        <taxon>Oceanospirillales</taxon>
        <taxon>Oceanospirillaceae</taxon>
        <taxon>Oleispira</taxon>
    </lineage>
</organism>
<evidence type="ECO:0000256" key="9">
    <source>
        <dbReference type="ARBA" id="ARBA00022621"/>
    </source>
</evidence>
<dbReference type="Gene3D" id="2.40.30.10">
    <property type="entry name" value="Translation factors"/>
    <property type="match status" value="1"/>
</dbReference>
<evidence type="ECO:0000259" key="25">
    <source>
        <dbReference type="PROSITE" id="PS51384"/>
    </source>
</evidence>
<evidence type="ECO:0000256" key="20">
    <source>
        <dbReference type="ARBA" id="ARBA00033187"/>
    </source>
</evidence>
<evidence type="ECO:0000256" key="7">
    <source>
        <dbReference type="ARBA" id="ARBA00022575"/>
    </source>
</evidence>